<name>A0AAE1G1U2_PETCI</name>
<evidence type="ECO:0000313" key="3">
    <source>
        <dbReference type="Proteomes" id="UP001286313"/>
    </source>
</evidence>
<keyword evidence="3" id="KW-1185">Reference proteome</keyword>
<sequence length="70" mass="7426">MSMRQLRGKSSSIVSTQGAHRRQWVTLGAAIASVGQPRGSNNVSGSPEGRQQQRQWVTLAVTLPGVCAGH</sequence>
<evidence type="ECO:0000256" key="1">
    <source>
        <dbReference type="SAM" id="MobiDB-lite"/>
    </source>
</evidence>
<proteinExistence type="predicted"/>
<feature type="region of interest" description="Disordered" evidence="1">
    <location>
        <begin position="1"/>
        <end position="20"/>
    </location>
</feature>
<dbReference type="AlphaFoldDB" id="A0AAE1G1U2"/>
<reference evidence="2" key="1">
    <citation type="submission" date="2023-10" db="EMBL/GenBank/DDBJ databases">
        <title>Genome assemblies of two species of porcelain crab, Petrolisthes cinctipes and Petrolisthes manimaculis (Anomura: Porcellanidae).</title>
        <authorList>
            <person name="Angst P."/>
        </authorList>
    </citation>
    <scope>NUCLEOTIDE SEQUENCE</scope>
    <source>
        <strain evidence="2">PB745_01</strain>
        <tissue evidence="2">Gill</tissue>
    </source>
</reference>
<dbReference type="Proteomes" id="UP001286313">
    <property type="component" value="Unassembled WGS sequence"/>
</dbReference>
<gene>
    <name evidence="2" type="ORF">Pcinc_010924</name>
</gene>
<accession>A0AAE1G1U2</accession>
<dbReference type="EMBL" id="JAWQEG010000847">
    <property type="protein sequence ID" value="KAK3884818.1"/>
    <property type="molecule type" value="Genomic_DNA"/>
</dbReference>
<organism evidence="2 3">
    <name type="scientific">Petrolisthes cinctipes</name>
    <name type="common">Flat porcelain crab</name>
    <dbReference type="NCBI Taxonomy" id="88211"/>
    <lineage>
        <taxon>Eukaryota</taxon>
        <taxon>Metazoa</taxon>
        <taxon>Ecdysozoa</taxon>
        <taxon>Arthropoda</taxon>
        <taxon>Crustacea</taxon>
        <taxon>Multicrustacea</taxon>
        <taxon>Malacostraca</taxon>
        <taxon>Eumalacostraca</taxon>
        <taxon>Eucarida</taxon>
        <taxon>Decapoda</taxon>
        <taxon>Pleocyemata</taxon>
        <taxon>Anomura</taxon>
        <taxon>Galatheoidea</taxon>
        <taxon>Porcellanidae</taxon>
        <taxon>Petrolisthes</taxon>
    </lineage>
</organism>
<evidence type="ECO:0000313" key="2">
    <source>
        <dbReference type="EMBL" id="KAK3884818.1"/>
    </source>
</evidence>
<protein>
    <submittedName>
        <fullName evidence="2">Uncharacterized protein</fullName>
    </submittedName>
</protein>
<feature type="compositionally biased region" description="Polar residues" evidence="1">
    <location>
        <begin position="38"/>
        <end position="55"/>
    </location>
</feature>
<feature type="compositionally biased region" description="Polar residues" evidence="1">
    <location>
        <begin position="8"/>
        <end position="18"/>
    </location>
</feature>
<comment type="caution">
    <text evidence="2">The sequence shown here is derived from an EMBL/GenBank/DDBJ whole genome shotgun (WGS) entry which is preliminary data.</text>
</comment>
<feature type="region of interest" description="Disordered" evidence="1">
    <location>
        <begin position="35"/>
        <end position="55"/>
    </location>
</feature>